<evidence type="ECO:0000256" key="1">
    <source>
        <dbReference type="SAM" id="MobiDB-lite"/>
    </source>
</evidence>
<feature type="chain" id="PRO_5034859921" evidence="3">
    <location>
        <begin position="24"/>
        <end position="373"/>
    </location>
</feature>
<dbReference type="AlphaFoldDB" id="A0A8B8BD15"/>
<evidence type="ECO:0000256" key="2">
    <source>
        <dbReference type="SAM" id="Phobius"/>
    </source>
</evidence>
<feature type="transmembrane region" description="Helical" evidence="2">
    <location>
        <begin position="152"/>
        <end position="175"/>
    </location>
</feature>
<dbReference type="GeneID" id="111109467"/>
<keyword evidence="4" id="KW-1185">Reference proteome</keyword>
<evidence type="ECO:0000313" key="5">
    <source>
        <dbReference type="RefSeq" id="XP_022301300.1"/>
    </source>
</evidence>
<keyword evidence="2" id="KW-0812">Transmembrane</keyword>
<gene>
    <name evidence="5" type="primary">LOC111109467</name>
</gene>
<organism evidence="4 5">
    <name type="scientific">Crassostrea virginica</name>
    <name type="common">Eastern oyster</name>
    <dbReference type="NCBI Taxonomy" id="6565"/>
    <lineage>
        <taxon>Eukaryota</taxon>
        <taxon>Metazoa</taxon>
        <taxon>Spiralia</taxon>
        <taxon>Lophotrochozoa</taxon>
        <taxon>Mollusca</taxon>
        <taxon>Bivalvia</taxon>
        <taxon>Autobranchia</taxon>
        <taxon>Pteriomorphia</taxon>
        <taxon>Ostreida</taxon>
        <taxon>Ostreoidea</taxon>
        <taxon>Ostreidae</taxon>
        <taxon>Crassostrea</taxon>
    </lineage>
</organism>
<reference evidence="5" key="1">
    <citation type="submission" date="2025-08" db="UniProtKB">
        <authorList>
            <consortium name="RefSeq"/>
        </authorList>
    </citation>
    <scope>IDENTIFICATION</scope>
    <source>
        <tissue evidence="5">Whole sample</tissue>
    </source>
</reference>
<keyword evidence="2" id="KW-0472">Membrane</keyword>
<dbReference type="Proteomes" id="UP000694844">
    <property type="component" value="Chromosome 8"/>
</dbReference>
<evidence type="ECO:0000313" key="4">
    <source>
        <dbReference type="Proteomes" id="UP000694844"/>
    </source>
</evidence>
<keyword evidence="3" id="KW-0732">Signal</keyword>
<feature type="signal peptide" evidence="3">
    <location>
        <begin position="1"/>
        <end position="23"/>
    </location>
</feature>
<accession>A0A8B8BD15</accession>
<name>A0A8B8BD15_CRAVI</name>
<protein>
    <submittedName>
        <fullName evidence="5">Uncharacterized protein LOC111109467 isoform X2</fullName>
    </submittedName>
</protein>
<proteinExistence type="predicted"/>
<sequence>MENILLVLLSCGLGVLLIEYTKGSQCINEHKKQDLNWEMFDGFIRSASENCTACSMTLEWSTLPYNKTLCDLNQNLCVNWNCFCKDKKDGNPSLNTGGTTIKCNGHISTKTETYDNKTGLVTDDAVSNNTTAKESHQEAKINHCDVMKIQPFSLSVGIALGTLVGSVLTFCVMHLSNSKRQTRTKVPNHSTWSDEISLCKRGMNETQNETLSNDELNPSPFYTEIAVNNECEHVHIVNSETVTDNEYLEPNPPIEDEPIIGPIEDKKSSNEYSHVYNHLKPNIRHDMEPDVCNPDNVTSRIYNVMVSDEKDDQCSETRTQSMDNSLGEGNVFEVGRSSSDTQLNFTELNGDEENFTSKSNCDENTYFVLEKKE</sequence>
<evidence type="ECO:0000256" key="3">
    <source>
        <dbReference type="SAM" id="SignalP"/>
    </source>
</evidence>
<keyword evidence="2" id="KW-1133">Transmembrane helix</keyword>
<feature type="region of interest" description="Disordered" evidence="1">
    <location>
        <begin position="310"/>
        <end position="338"/>
    </location>
</feature>
<dbReference type="RefSeq" id="XP_022301300.1">
    <property type="nucleotide sequence ID" value="XM_022445592.1"/>
</dbReference>